<keyword evidence="2" id="KW-1185">Reference proteome</keyword>
<organism evidence="1 2">
    <name type="scientific">Araneus ventricosus</name>
    <name type="common">Orbweaver spider</name>
    <name type="synonym">Epeira ventricosa</name>
    <dbReference type="NCBI Taxonomy" id="182803"/>
    <lineage>
        <taxon>Eukaryota</taxon>
        <taxon>Metazoa</taxon>
        <taxon>Ecdysozoa</taxon>
        <taxon>Arthropoda</taxon>
        <taxon>Chelicerata</taxon>
        <taxon>Arachnida</taxon>
        <taxon>Araneae</taxon>
        <taxon>Araneomorphae</taxon>
        <taxon>Entelegynae</taxon>
        <taxon>Araneoidea</taxon>
        <taxon>Araneidae</taxon>
        <taxon>Araneus</taxon>
    </lineage>
</organism>
<protein>
    <submittedName>
        <fullName evidence="1">Uncharacterized protein</fullName>
    </submittedName>
</protein>
<evidence type="ECO:0000313" key="2">
    <source>
        <dbReference type="Proteomes" id="UP000499080"/>
    </source>
</evidence>
<proteinExistence type="predicted"/>
<evidence type="ECO:0000313" key="1">
    <source>
        <dbReference type="EMBL" id="GBM47961.1"/>
    </source>
</evidence>
<accession>A0A4Y2G3K8</accession>
<dbReference type="EMBL" id="BGPR01001200">
    <property type="protein sequence ID" value="GBM47961.1"/>
    <property type="molecule type" value="Genomic_DNA"/>
</dbReference>
<name>A0A4Y2G3K8_ARAVE</name>
<dbReference type="Proteomes" id="UP000499080">
    <property type="component" value="Unassembled WGS sequence"/>
</dbReference>
<sequence>MNDSRCRSSSIEARVQVAITGHCRTPPEGGTYYHWRRDSLPQHFCTHVQEREHAYLSDNFSSTYMWCPQVGENNSVSRKRCLFGTKGGGLGGQWEEILAAGDKASPFGMHFPVDTVVTGESGECIGFESINRRLYIRAFFKNQSCLPIELLQPLRWHSTGIN</sequence>
<reference evidence="1 2" key="1">
    <citation type="journal article" date="2019" name="Sci. Rep.">
        <title>Orb-weaving spider Araneus ventricosus genome elucidates the spidroin gene catalogue.</title>
        <authorList>
            <person name="Kono N."/>
            <person name="Nakamura H."/>
            <person name="Ohtoshi R."/>
            <person name="Moran D.A.P."/>
            <person name="Shinohara A."/>
            <person name="Yoshida Y."/>
            <person name="Fujiwara M."/>
            <person name="Mori M."/>
            <person name="Tomita M."/>
            <person name="Arakawa K."/>
        </authorList>
    </citation>
    <scope>NUCLEOTIDE SEQUENCE [LARGE SCALE GENOMIC DNA]</scope>
</reference>
<comment type="caution">
    <text evidence="1">The sequence shown here is derived from an EMBL/GenBank/DDBJ whole genome shotgun (WGS) entry which is preliminary data.</text>
</comment>
<dbReference type="AlphaFoldDB" id="A0A4Y2G3K8"/>
<gene>
    <name evidence="1" type="ORF">AVEN_184659_1</name>
</gene>